<evidence type="ECO:0000256" key="1">
    <source>
        <dbReference type="ARBA" id="ARBA00004496"/>
    </source>
</evidence>
<evidence type="ECO:0000313" key="17">
    <source>
        <dbReference type="EMBL" id="MPN49679.1"/>
    </source>
</evidence>
<accession>A0A645IGT0</accession>
<comment type="subcellular location">
    <subcellularLocation>
        <location evidence="1">Cytoplasm</location>
    </subcellularLocation>
</comment>
<keyword evidence="5 17" id="KW-0808">Transferase</keyword>
<dbReference type="GO" id="GO:0051301">
    <property type="term" value="P:cell division"/>
    <property type="evidence" value="ECO:0007669"/>
    <property type="project" value="UniProtKB-KW"/>
</dbReference>
<keyword evidence="3" id="KW-0963">Cytoplasm</keyword>
<feature type="domain" description="Enolpyruvate transferase" evidence="16">
    <location>
        <begin position="1"/>
        <end position="66"/>
    </location>
</feature>
<dbReference type="GO" id="GO:0008760">
    <property type="term" value="F:UDP-N-acetylglucosamine 1-carboxyvinyltransferase activity"/>
    <property type="evidence" value="ECO:0007669"/>
    <property type="project" value="UniProtKB-EC"/>
</dbReference>
<dbReference type="AlphaFoldDB" id="A0A645IGT0"/>
<dbReference type="PANTHER" id="PTHR43783:SF1">
    <property type="entry name" value="UDP-N-ACETYLGLUCOSAMINE 1-CARBOXYVINYLTRANSFERASE"/>
    <property type="match status" value="1"/>
</dbReference>
<keyword evidence="6" id="KW-0133">Cell shape</keyword>
<dbReference type="InterPro" id="IPR013792">
    <property type="entry name" value="RNA3'P_cycl/enolpyr_Trfase_a/b"/>
</dbReference>
<evidence type="ECO:0000256" key="11">
    <source>
        <dbReference type="ARBA" id="ARBA00039108"/>
    </source>
</evidence>
<dbReference type="InterPro" id="IPR036968">
    <property type="entry name" value="Enolpyruvate_Tfrase_sf"/>
</dbReference>
<keyword evidence="7" id="KW-0573">Peptidoglycan synthesis</keyword>
<dbReference type="InterPro" id="IPR050068">
    <property type="entry name" value="MurA_subfamily"/>
</dbReference>
<keyword evidence="4" id="KW-0132">Cell division</keyword>
<comment type="caution">
    <text evidence="17">The sequence shown here is derived from an EMBL/GenBank/DDBJ whole genome shotgun (WGS) entry which is preliminary data.</text>
</comment>
<gene>
    <name evidence="17" type="primary">murAB_16</name>
    <name evidence="17" type="ORF">SDC9_197301</name>
</gene>
<evidence type="ECO:0000256" key="15">
    <source>
        <dbReference type="ARBA" id="ARBA00047527"/>
    </source>
</evidence>
<evidence type="ECO:0000256" key="10">
    <source>
        <dbReference type="ARBA" id="ARBA00038367"/>
    </source>
</evidence>
<evidence type="ECO:0000256" key="5">
    <source>
        <dbReference type="ARBA" id="ARBA00022679"/>
    </source>
</evidence>
<dbReference type="Pfam" id="PF00275">
    <property type="entry name" value="EPSP_synthase"/>
    <property type="match status" value="1"/>
</dbReference>
<keyword evidence="8" id="KW-0131">Cell cycle</keyword>
<dbReference type="Gene3D" id="3.65.10.10">
    <property type="entry name" value="Enolpyruvate transferase domain"/>
    <property type="match status" value="1"/>
</dbReference>
<protein>
    <recommendedName>
        <fullName evidence="12">UDP-N-acetylglucosamine 1-carboxyvinyltransferase</fullName>
        <ecNumber evidence="11">2.5.1.7</ecNumber>
    </recommendedName>
    <alternativeName>
        <fullName evidence="13">Enoylpyruvate transferase</fullName>
    </alternativeName>
    <alternativeName>
        <fullName evidence="14">UDP-N-acetylglucosamine enolpyruvyl transferase</fullName>
    </alternativeName>
</protein>
<dbReference type="GO" id="GO:0071555">
    <property type="term" value="P:cell wall organization"/>
    <property type="evidence" value="ECO:0007669"/>
    <property type="project" value="UniProtKB-KW"/>
</dbReference>
<evidence type="ECO:0000256" key="7">
    <source>
        <dbReference type="ARBA" id="ARBA00022984"/>
    </source>
</evidence>
<keyword evidence="9" id="KW-0961">Cell wall biogenesis/degradation</keyword>
<evidence type="ECO:0000256" key="6">
    <source>
        <dbReference type="ARBA" id="ARBA00022960"/>
    </source>
</evidence>
<organism evidence="17">
    <name type="scientific">bioreactor metagenome</name>
    <dbReference type="NCBI Taxonomy" id="1076179"/>
    <lineage>
        <taxon>unclassified sequences</taxon>
        <taxon>metagenomes</taxon>
        <taxon>ecological metagenomes</taxon>
    </lineage>
</organism>
<evidence type="ECO:0000256" key="3">
    <source>
        <dbReference type="ARBA" id="ARBA00022490"/>
    </source>
</evidence>
<name>A0A645IGT0_9ZZZZ</name>
<evidence type="ECO:0000259" key="16">
    <source>
        <dbReference type="Pfam" id="PF00275"/>
    </source>
</evidence>
<dbReference type="GO" id="GO:0005737">
    <property type="term" value="C:cytoplasm"/>
    <property type="evidence" value="ECO:0007669"/>
    <property type="project" value="UniProtKB-SubCell"/>
</dbReference>
<dbReference type="GO" id="GO:0008360">
    <property type="term" value="P:regulation of cell shape"/>
    <property type="evidence" value="ECO:0007669"/>
    <property type="project" value="UniProtKB-KW"/>
</dbReference>
<evidence type="ECO:0000256" key="4">
    <source>
        <dbReference type="ARBA" id="ARBA00022618"/>
    </source>
</evidence>
<proteinExistence type="inferred from homology"/>
<evidence type="ECO:0000256" key="9">
    <source>
        <dbReference type="ARBA" id="ARBA00023316"/>
    </source>
</evidence>
<evidence type="ECO:0000256" key="12">
    <source>
        <dbReference type="ARBA" id="ARBA00039754"/>
    </source>
</evidence>
<dbReference type="GO" id="GO:0009252">
    <property type="term" value="P:peptidoglycan biosynthetic process"/>
    <property type="evidence" value="ECO:0007669"/>
    <property type="project" value="UniProtKB-KW"/>
</dbReference>
<comment type="catalytic activity">
    <reaction evidence="15">
        <text>phosphoenolpyruvate + UDP-N-acetyl-alpha-D-glucosamine = UDP-N-acetyl-3-O-(1-carboxyvinyl)-alpha-D-glucosamine + phosphate</text>
        <dbReference type="Rhea" id="RHEA:18681"/>
        <dbReference type="ChEBI" id="CHEBI:43474"/>
        <dbReference type="ChEBI" id="CHEBI:57705"/>
        <dbReference type="ChEBI" id="CHEBI:58702"/>
        <dbReference type="ChEBI" id="CHEBI:68483"/>
        <dbReference type="EC" id="2.5.1.7"/>
    </reaction>
</comment>
<evidence type="ECO:0000256" key="14">
    <source>
        <dbReference type="ARBA" id="ARBA00042842"/>
    </source>
</evidence>
<dbReference type="EC" id="2.5.1.7" evidence="11"/>
<evidence type="ECO:0000256" key="13">
    <source>
        <dbReference type="ARBA" id="ARBA00042443"/>
    </source>
</evidence>
<dbReference type="InterPro" id="IPR001986">
    <property type="entry name" value="Enolpyruvate_Tfrase_dom"/>
</dbReference>
<reference evidence="17" key="1">
    <citation type="submission" date="2019-08" db="EMBL/GenBank/DDBJ databases">
        <authorList>
            <person name="Kucharzyk K."/>
            <person name="Murdoch R.W."/>
            <person name="Higgins S."/>
            <person name="Loffler F."/>
        </authorList>
    </citation>
    <scope>NUCLEOTIDE SEQUENCE</scope>
</reference>
<comment type="similarity">
    <text evidence="10">Belongs to the EPSP synthase family. MurA subfamily.</text>
</comment>
<dbReference type="SUPFAM" id="SSF55205">
    <property type="entry name" value="EPT/RTPC-like"/>
    <property type="match status" value="1"/>
</dbReference>
<sequence length="82" mass="8257">MGADIRVSGRVAVVNGVERLHGASVQSTDLRGGAALCVAALAAEGESAVSGVEHIDRGYEDLAKTLAELGAHVSRDEGNGGE</sequence>
<dbReference type="EMBL" id="VSSQ01113148">
    <property type="protein sequence ID" value="MPN49679.1"/>
    <property type="molecule type" value="Genomic_DNA"/>
</dbReference>
<evidence type="ECO:0000256" key="8">
    <source>
        <dbReference type="ARBA" id="ARBA00023306"/>
    </source>
</evidence>
<comment type="pathway">
    <text evidence="2">Cell wall biogenesis; peptidoglycan biosynthesis.</text>
</comment>
<evidence type="ECO:0000256" key="2">
    <source>
        <dbReference type="ARBA" id="ARBA00004752"/>
    </source>
</evidence>
<dbReference type="PANTHER" id="PTHR43783">
    <property type="entry name" value="UDP-N-ACETYLGLUCOSAMINE 1-CARBOXYVINYLTRANSFERASE"/>
    <property type="match status" value="1"/>
</dbReference>